<dbReference type="Gene3D" id="1.10.357.10">
    <property type="entry name" value="Tetracycline Repressor, domain 2"/>
    <property type="match status" value="1"/>
</dbReference>
<keyword evidence="7" id="KW-1185">Reference proteome</keyword>
<feature type="domain" description="HTH tetR-type" evidence="5">
    <location>
        <begin position="16"/>
        <end position="77"/>
    </location>
</feature>
<evidence type="ECO:0000256" key="3">
    <source>
        <dbReference type="ARBA" id="ARBA00023163"/>
    </source>
</evidence>
<feature type="DNA-binding region" description="H-T-H motif" evidence="4">
    <location>
        <begin position="40"/>
        <end position="59"/>
    </location>
</feature>
<dbReference type="RefSeq" id="WP_344191110.1">
    <property type="nucleotide sequence ID" value="NZ_BAAAND010000004.1"/>
</dbReference>
<organism evidence="6 7">
    <name type="scientific">Kribbella karoonensis</name>
    <dbReference type="NCBI Taxonomy" id="324851"/>
    <lineage>
        <taxon>Bacteria</taxon>
        <taxon>Bacillati</taxon>
        <taxon>Actinomycetota</taxon>
        <taxon>Actinomycetes</taxon>
        <taxon>Propionibacteriales</taxon>
        <taxon>Kribbellaceae</taxon>
        <taxon>Kribbella</taxon>
    </lineage>
</organism>
<dbReference type="PANTHER" id="PTHR30055:SF234">
    <property type="entry name" value="HTH-TYPE TRANSCRIPTIONAL REGULATOR BETI"/>
    <property type="match status" value="1"/>
</dbReference>
<dbReference type="InterPro" id="IPR036271">
    <property type="entry name" value="Tet_transcr_reg_TetR-rel_C_sf"/>
</dbReference>
<evidence type="ECO:0000313" key="6">
    <source>
        <dbReference type="EMBL" id="GAA1582313.1"/>
    </source>
</evidence>
<dbReference type="EMBL" id="BAAAND010000004">
    <property type="protein sequence ID" value="GAA1582313.1"/>
    <property type="molecule type" value="Genomic_DNA"/>
</dbReference>
<dbReference type="InterPro" id="IPR025996">
    <property type="entry name" value="MT1864/Rv1816-like_C"/>
</dbReference>
<keyword evidence="1" id="KW-0805">Transcription regulation</keyword>
<comment type="caution">
    <text evidence="6">The sequence shown here is derived from an EMBL/GenBank/DDBJ whole genome shotgun (WGS) entry which is preliminary data.</text>
</comment>
<dbReference type="PANTHER" id="PTHR30055">
    <property type="entry name" value="HTH-TYPE TRANSCRIPTIONAL REGULATOR RUTR"/>
    <property type="match status" value="1"/>
</dbReference>
<dbReference type="InterPro" id="IPR009057">
    <property type="entry name" value="Homeodomain-like_sf"/>
</dbReference>
<keyword evidence="2 4" id="KW-0238">DNA-binding</keyword>
<accession>A0ABN2DPC1</accession>
<dbReference type="Pfam" id="PF13305">
    <property type="entry name" value="TetR_C_33"/>
    <property type="match status" value="1"/>
</dbReference>
<gene>
    <name evidence="6" type="ORF">GCM10009742_28940</name>
</gene>
<evidence type="ECO:0000313" key="7">
    <source>
        <dbReference type="Proteomes" id="UP001500190"/>
    </source>
</evidence>
<dbReference type="SUPFAM" id="SSF48498">
    <property type="entry name" value="Tetracyclin repressor-like, C-terminal domain"/>
    <property type="match status" value="1"/>
</dbReference>
<keyword evidence="3" id="KW-0804">Transcription</keyword>
<evidence type="ECO:0000256" key="2">
    <source>
        <dbReference type="ARBA" id="ARBA00023125"/>
    </source>
</evidence>
<proteinExistence type="predicted"/>
<evidence type="ECO:0000259" key="5">
    <source>
        <dbReference type="PROSITE" id="PS50977"/>
    </source>
</evidence>
<evidence type="ECO:0000256" key="1">
    <source>
        <dbReference type="ARBA" id="ARBA00023015"/>
    </source>
</evidence>
<name>A0ABN2DPC1_9ACTN</name>
<reference evidence="6 7" key="1">
    <citation type="journal article" date="2019" name="Int. J. Syst. Evol. Microbiol.">
        <title>The Global Catalogue of Microorganisms (GCM) 10K type strain sequencing project: providing services to taxonomists for standard genome sequencing and annotation.</title>
        <authorList>
            <consortium name="The Broad Institute Genomics Platform"/>
            <consortium name="The Broad Institute Genome Sequencing Center for Infectious Disease"/>
            <person name="Wu L."/>
            <person name="Ma J."/>
        </authorList>
    </citation>
    <scope>NUCLEOTIDE SEQUENCE [LARGE SCALE GENOMIC DNA]</scope>
    <source>
        <strain evidence="6 7">JCM 14304</strain>
    </source>
</reference>
<protein>
    <submittedName>
        <fullName evidence="6">TetR/AcrR family transcriptional regulator</fullName>
    </submittedName>
</protein>
<dbReference type="PROSITE" id="PS50977">
    <property type="entry name" value="HTH_TETR_2"/>
    <property type="match status" value="1"/>
</dbReference>
<dbReference type="Pfam" id="PF00440">
    <property type="entry name" value="TetR_N"/>
    <property type="match status" value="1"/>
</dbReference>
<dbReference type="SUPFAM" id="SSF46689">
    <property type="entry name" value="Homeodomain-like"/>
    <property type="match status" value="1"/>
</dbReference>
<evidence type="ECO:0000256" key="4">
    <source>
        <dbReference type="PROSITE-ProRule" id="PRU00335"/>
    </source>
</evidence>
<sequence>MDGGTTRSRNRRGQGELLRREIIDAALRMLNELGDDEALSLRAVARQVGIAATSVYIHFADRDELVFAALEQSTADLLRDLAQAEDSAGEDPVRRLRARLLFLGSWTRDHAGLYKVLHESTLNRRMHLIFKEELSVRAIAAVQACMDAGLAPADNAAAVALDLRSAVHGAVSIRINEPEAALPPLADQVDRFLVKLVGVPVEHMF</sequence>
<dbReference type="InterPro" id="IPR001647">
    <property type="entry name" value="HTH_TetR"/>
</dbReference>
<dbReference type="Proteomes" id="UP001500190">
    <property type="component" value="Unassembled WGS sequence"/>
</dbReference>
<dbReference type="InterPro" id="IPR050109">
    <property type="entry name" value="HTH-type_TetR-like_transc_reg"/>
</dbReference>